<protein>
    <recommendedName>
        <fullName evidence="5">UDP-glucuronosyltransferase</fullName>
        <ecNumber evidence="5">2.4.1.17</ecNumber>
    </recommendedName>
</protein>
<evidence type="ECO:0000256" key="5">
    <source>
        <dbReference type="RuleBase" id="RU362059"/>
    </source>
</evidence>
<dbReference type="PANTHER" id="PTHR48043">
    <property type="entry name" value="EG:EG0003.4 PROTEIN-RELATED"/>
    <property type="match status" value="1"/>
</dbReference>
<dbReference type="FunFam" id="3.40.50.2000:FF:000021">
    <property type="entry name" value="UDP-glucuronosyltransferase"/>
    <property type="match status" value="1"/>
</dbReference>
<dbReference type="PhylomeDB" id="B3RR83"/>
<dbReference type="InterPro" id="IPR002213">
    <property type="entry name" value="UDP_glucos_trans"/>
</dbReference>
<dbReference type="STRING" id="10228.B3RR83"/>
<dbReference type="AlphaFoldDB" id="B3RR83"/>
<comment type="catalytic activity">
    <reaction evidence="5">
        <text>glucuronate acceptor + UDP-alpha-D-glucuronate = acceptor beta-D-glucuronoside + UDP + H(+)</text>
        <dbReference type="Rhea" id="RHEA:21032"/>
        <dbReference type="ChEBI" id="CHEBI:15378"/>
        <dbReference type="ChEBI" id="CHEBI:58052"/>
        <dbReference type="ChEBI" id="CHEBI:58223"/>
        <dbReference type="ChEBI" id="CHEBI:132367"/>
        <dbReference type="ChEBI" id="CHEBI:132368"/>
        <dbReference type="EC" id="2.4.1.17"/>
    </reaction>
</comment>
<comment type="similarity">
    <text evidence="1 4">Belongs to the UDP-glycosyltransferase family.</text>
</comment>
<dbReference type="GO" id="GO:0015020">
    <property type="term" value="F:glucuronosyltransferase activity"/>
    <property type="evidence" value="ECO:0007669"/>
    <property type="project" value="UniProtKB-EC"/>
</dbReference>
<dbReference type="InterPro" id="IPR050271">
    <property type="entry name" value="UDP-glycosyltransferase"/>
</dbReference>
<evidence type="ECO:0000313" key="7">
    <source>
        <dbReference type="Proteomes" id="UP000009022"/>
    </source>
</evidence>
<evidence type="ECO:0000256" key="1">
    <source>
        <dbReference type="ARBA" id="ARBA00009995"/>
    </source>
</evidence>
<accession>B3RR83</accession>
<keyword evidence="5" id="KW-1133">Transmembrane helix</keyword>
<name>B3RR83_TRIAD</name>
<evidence type="ECO:0000256" key="2">
    <source>
        <dbReference type="ARBA" id="ARBA00022676"/>
    </source>
</evidence>
<keyword evidence="2 4" id="KW-0328">Glycosyltransferase</keyword>
<dbReference type="Proteomes" id="UP000009022">
    <property type="component" value="Unassembled WGS sequence"/>
</dbReference>
<comment type="subcellular location">
    <subcellularLocation>
        <location evidence="5">Membrane</location>
        <topology evidence="5">Single-pass membrane protein</topology>
    </subcellularLocation>
</comment>
<dbReference type="PANTHER" id="PTHR48043:SF145">
    <property type="entry name" value="FI06409P-RELATED"/>
    <property type="match status" value="1"/>
</dbReference>
<dbReference type="GO" id="GO:0008194">
    <property type="term" value="F:UDP-glycosyltransferase activity"/>
    <property type="evidence" value="ECO:0000318"/>
    <property type="project" value="GO_Central"/>
</dbReference>
<dbReference type="Gene3D" id="3.40.50.2000">
    <property type="entry name" value="Glycogen Phosphorylase B"/>
    <property type="match status" value="1"/>
</dbReference>
<dbReference type="CDD" id="cd03784">
    <property type="entry name" value="GT1_Gtf-like"/>
    <property type="match status" value="1"/>
</dbReference>
<dbReference type="Pfam" id="PF00201">
    <property type="entry name" value="UDPGT"/>
    <property type="match status" value="1"/>
</dbReference>
<keyword evidence="7" id="KW-1185">Reference proteome</keyword>
<dbReference type="EC" id="2.4.1.17" evidence="5"/>
<dbReference type="CTD" id="6752040"/>
<evidence type="ECO:0000256" key="3">
    <source>
        <dbReference type="ARBA" id="ARBA00022679"/>
    </source>
</evidence>
<sequence>MGGSHVLTMDIITQQLIERGHETVTIISNQPGQLRKMKPSPTVLYNVENPIIAGQRAANVTKLSLIGLVQSLFEIQRQYCEATLANDTLVRLLDDVDIFVTDSLYICGVLVPEMLQKPNIIISLGADIIGYHTFLADYADSTYIPMLGFFHSTKLTMIQRAFNAAIKQFLLITYSYMSSNLMNSLRYKFNISTQSSHYRIKRNPSLFLAACDFALEYPRPLPPNIKVIGPLSPRPSSSLSKELEDYMQASDNGIIVLSLGTELQLPKVKATEMLKALAQIPYRVLWKGNQPEETISDNVKVIKWMPQNDILGHNKTVGFITHCGANGLYEAAYHGVPMIGMPSMIEQKGNAGRMVSAGIGVLINYHQFQAKDIVKAVQEITTNGRYKENVMKVSRILKSRPRAPRDVVVDWVEYVANTNGAHHLKVKGEELWLYEYYNLDVCLFIAMIMYFIYLMMRVCKNMMLGKQSKLKDD</sequence>
<dbReference type="GO" id="GO:0016020">
    <property type="term" value="C:membrane"/>
    <property type="evidence" value="ECO:0007669"/>
    <property type="project" value="UniProtKB-SubCell"/>
</dbReference>
<dbReference type="FunCoup" id="B3RR83">
    <property type="interactions" value="321"/>
</dbReference>
<evidence type="ECO:0000313" key="6">
    <source>
        <dbReference type="EMBL" id="EDV26300.1"/>
    </source>
</evidence>
<organism evidence="6 7">
    <name type="scientific">Trichoplax adhaerens</name>
    <name type="common">Trichoplax reptans</name>
    <dbReference type="NCBI Taxonomy" id="10228"/>
    <lineage>
        <taxon>Eukaryota</taxon>
        <taxon>Metazoa</taxon>
        <taxon>Placozoa</taxon>
        <taxon>Uniplacotomia</taxon>
        <taxon>Trichoplacea</taxon>
        <taxon>Trichoplacidae</taxon>
        <taxon>Trichoplax</taxon>
    </lineage>
</organism>
<dbReference type="OMA" id="EFSDQMT"/>
<feature type="transmembrane region" description="Helical" evidence="5">
    <location>
        <begin position="436"/>
        <end position="456"/>
    </location>
</feature>
<dbReference type="SUPFAM" id="SSF53756">
    <property type="entry name" value="UDP-Glycosyltransferase/glycogen phosphorylase"/>
    <property type="match status" value="1"/>
</dbReference>
<dbReference type="RefSeq" id="XP_002110296.1">
    <property type="nucleotide sequence ID" value="XM_002110260.1"/>
</dbReference>
<dbReference type="HOGENOM" id="CLU_012949_3_1_1"/>
<dbReference type="GeneID" id="6752040"/>
<reference evidence="6 7" key="1">
    <citation type="journal article" date="2008" name="Nature">
        <title>The Trichoplax genome and the nature of placozoans.</title>
        <authorList>
            <person name="Srivastava M."/>
            <person name="Begovic E."/>
            <person name="Chapman J."/>
            <person name="Putnam N.H."/>
            <person name="Hellsten U."/>
            <person name="Kawashima T."/>
            <person name="Kuo A."/>
            <person name="Mitros T."/>
            <person name="Salamov A."/>
            <person name="Carpenter M.L."/>
            <person name="Signorovitch A.Y."/>
            <person name="Moreno M.A."/>
            <person name="Kamm K."/>
            <person name="Grimwood J."/>
            <person name="Schmutz J."/>
            <person name="Shapiro H."/>
            <person name="Grigoriev I.V."/>
            <person name="Buss L.W."/>
            <person name="Schierwater B."/>
            <person name="Dellaporta S.L."/>
            <person name="Rokhsar D.S."/>
        </authorList>
    </citation>
    <scope>NUCLEOTIDE SEQUENCE [LARGE SCALE GENOMIC DNA]</scope>
    <source>
        <strain evidence="6 7">Grell-BS-1999</strain>
    </source>
</reference>
<keyword evidence="5" id="KW-0812">Transmembrane</keyword>
<dbReference type="PROSITE" id="PS00375">
    <property type="entry name" value="UDPGT"/>
    <property type="match status" value="1"/>
</dbReference>
<dbReference type="InterPro" id="IPR035595">
    <property type="entry name" value="UDP_glycos_trans_CS"/>
</dbReference>
<dbReference type="InParanoid" id="B3RR83"/>
<dbReference type="eggNOG" id="KOG1192">
    <property type="taxonomic scope" value="Eukaryota"/>
</dbReference>
<dbReference type="KEGG" id="tad:TRIADDRAFT_54143"/>
<proteinExistence type="inferred from homology"/>
<dbReference type="EMBL" id="DS985243">
    <property type="protein sequence ID" value="EDV26300.1"/>
    <property type="molecule type" value="Genomic_DNA"/>
</dbReference>
<keyword evidence="5" id="KW-0472">Membrane</keyword>
<dbReference type="OrthoDB" id="5835829at2759"/>
<evidence type="ECO:0000256" key="4">
    <source>
        <dbReference type="RuleBase" id="RU003718"/>
    </source>
</evidence>
<gene>
    <name evidence="6" type="ORF">TRIADDRAFT_54143</name>
</gene>
<keyword evidence="3 4" id="KW-0808">Transferase</keyword>